<accession>A0ABP8WZR4</accession>
<comment type="caution">
    <text evidence="1">The sequence shown here is derived from an EMBL/GenBank/DDBJ whole genome shotgun (WGS) entry which is preliminary data.</text>
</comment>
<keyword evidence="2" id="KW-1185">Reference proteome</keyword>
<organism evidence="1 2">
    <name type="scientific">Nocardioides conyzicola</name>
    <dbReference type="NCBI Taxonomy" id="1651781"/>
    <lineage>
        <taxon>Bacteria</taxon>
        <taxon>Bacillati</taxon>
        <taxon>Actinomycetota</taxon>
        <taxon>Actinomycetes</taxon>
        <taxon>Propionibacteriales</taxon>
        <taxon>Nocardioidaceae</taxon>
        <taxon>Nocardioides</taxon>
    </lineage>
</organism>
<gene>
    <name evidence="1" type="ORF">GCM10023349_11870</name>
</gene>
<evidence type="ECO:0000313" key="2">
    <source>
        <dbReference type="Proteomes" id="UP001499974"/>
    </source>
</evidence>
<evidence type="ECO:0000313" key="1">
    <source>
        <dbReference type="EMBL" id="GAA4697670.1"/>
    </source>
</evidence>
<reference evidence="2" key="1">
    <citation type="journal article" date="2019" name="Int. J. Syst. Evol. Microbiol.">
        <title>The Global Catalogue of Microorganisms (GCM) 10K type strain sequencing project: providing services to taxonomists for standard genome sequencing and annotation.</title>
        <authorList>
            <consortium name="The Broad Institute Genomics Platform"/>
            <consortium name="The Broad Institute Genome Sequencing Center for Infectious Disease"/>
            <person name="Wu L."/>
            <person name="Ma J."/>
        </authorList>
    </citation>
    <scope>NUCLEOTIDE SEQUENCE [LARGE SCALE GENOMIC DNA]</scope>
    <source>
        <strain evidence="2">JCM 18531</strain>
    </source>
</reference>
<dbReference type="RefSeq" id="WP_345520227.1">
    <property type="nucleotide sequence ID" value="NZ_BAABKM010000002.1"/>
</dbReference>
<sequence>MTVLTESTRLVARQVRTLAYEVDEPPALAMRLAVLLGYPPNVDHVVAMSSGRATFETVAFAADVDAVVRIDQVQQPDLGVLRALYDLPVDQRLVQVVTVESPWVWCSGQQVHSKPVRVRRRAFADVAQAAPLLGVEVELVADGTPTAVMLQGVADGSRSVILDRDEVPAGLHRHDLGPAADLSFGLISRLWTDHADYHWLALRPAAESVGTLASALQIIATHGVDLDFLMSDALDDASHRFFVGFGDVGQEAADQLVSDLGAAGVGVRFLASIATATAGT</sequence>
<proteinExistence type="predicted"/>
<dbReference type="EMBL" id="BAABKM010000002">
    <property type="protein sequence ID" value="GAA4697670.1"/>
    <property type="molecule type" value="Genomic_DNA"/>
</dbReference>
<dbReference type="Proteomes" id="UP001499974">
    <property type="component" value="Unassembled WGS sequence"/>
</dbReference>
<name>A0ABP8WZR4_9ACTN</name>
<protein>
    <submittedName>
        <fullName evidence="1">Uncharacterized protein</fullName>
    </submittedName>
</protein>